<sequence length="65" mass="7519">MRTKGSIHPTGFKVHLAVKALFAVKHPYLRYFSIMFVMNFVFLNAYKIVVAVAFLLFHVSELFLV</sequence>
<evidence type="ECO:0000256" key="1">
    <source>
        <dbReference type="SAM" id="Phobius"/>
    </source>
</evidence>
<name>A0A344TGV5_9BACT</name>
<accession>A0A344TGV5</accession>
<keyword evidence="1" id="KW-0812">Transmembrane</keyword>
<dbReference type="AlphaFoldDB" id="A0A344TGV5"/>
<proteinExistence type="predicted"/>
<keyword evidence="1" id="KW-1133">Transmembrane helix</keyword>
<evidence type="ECO:0000313" key="2">
    <source>
        <dbReference type="EMBL" id="AXE17876.1"/>
    </source>
</evidence>
<dbReference type="Proteomes" id="UP000251993">
    <property type="component" value="Chromosome"/>
</dbReference>
<keyword evidence="3" id="KW-1185">Reference proteome</keyword>
<feature type="transmembrane region" description="Helical" evidence="1">
    <location>
        <begin position="31"/>
        <end position="57"/>
    </location>
</feature>
<gene>
    <name evidence="2" type="ORF">DR864_09100</name>
</gene>
<reference evidence="2 3" key="1">
    <citation type="submission" date="2018-07" db="EMBL/GenBank/DDBJ databases">
        <title>Genome sequencing of Runella.</title>
        <authorList>
            <person name="Baek M.-G."/>
            <person name="Yi H."/>
        </authorList>
    </citation>
    <scope>NUCLEOTIDE SEQUENCE [LARGE SCALE GENOMIC DNA]</scope>
    <source>
        <strain evidence="2 3">HYN0085</strain>
    </source>
</reference>
<organism evidence="2 3">
    <name type="scientific">Runella rosea</name>
    <dbReference type="NCBI Taxonomy" id="2259595"/>
    <lineage>
        <taxon>Bacteria</taxon>
        <taxon>Pseudomonadati</taxon>
        <taxon>Bacteroidota</taxon>
        <taxon>Cytophagia</taxon>
        <taxon>Cytophagales</taxon>
        <taxon>Spirosomataceae</taxon>
        <taxon>Runella</taxon>
    </lineage>
</organism>
<evidence type="ECO:0000313" key="3">
    <source>
        <dbReference type="Proteomes" id="UP000251993"/>
    </source>
</evidence>
<keyword evidence="1" id="KW-0472">Membrane</keyword>
<protein>
    <submittedName>
        <fullName evidence="2">Uncharacterized protein</fullName>
    </submittedName>
</protein>
<dbReference type="KEGG" id="run:DR864_09100"/>
<dbReference type="EMBL" id="CP030850">
    <property type="protein sequence ID" value="AXE17876.1"/>
    <property type="molecule type" value="Genomic_DNA"/>
</dbReference>